<dbReference type="Pfam" id="PF06541">
    <property type="entry name" value="ABC_trans_CmpB"/>
    <property type="match status" value="1"/>
</dbReference>
<evidence type="ECO:0000313" key="2">
    <source>
        <dbReference type="EMBL" id="MBE5039358.1"/>
    </source>
</evidence>
<name>A0A9D5RAS0_9FIRM</name>
<sequence length="288" mass="32991">MDVIRLSALYSYIWYFLIYSCLGWCAEVAFAAVKTGKFINRGFLNGPVCPIYGFGVCLVVFCLTPVADNILFLFLGSVILTSAIEYFTGYVLEKVYHQHWWDYSKRPFNFRGYICLQFSLLWGVACVLILKLLHPAVYKLVAWIPGLLGATLVAALLSALVIDFAATVMDLQRFRRAMKMAAAVSARLRALSDDMGESISDGVITAVRKKEEFRVGLDAYRFEKNEKHLQDKADLLLELYTLIARSEVSRQRLMQAFPNLKRAGSYERLEELKHILRQRMLNRKKEEE</sequence>
<dbReference type="PROSITE" id="PS51257">
    <property type="entry name" value="PROKAR_LIPOPROTEIN"/>
    <property type="match status" value="1"/>
</dbReference>
<dbReference type="EMBL" id="JADCKB010000003">
    <property type="protein sequence ID" value="MBE5039358.1"/>
    <property type="molecule type" value="Genomic_DNA"/>
</dbReference>
<gene>
    <name evidence="2" type="ORF">INF28_02600</name>
</gene>
<reference evidence="2" key="1">
    <citation type="submission" date="2020-10" db="EMBL/GenBank/DDBJ databases">
        <title>ChiBAC.</title>
        <authorList>
            <person name="Zenner C."/>
            <person name="Hitch T.C.A."/>
            <person name="Clavel T."/>
        </authorList>
    </citation>
    <scope>NUCLEOTIDE SEQUENCE</scope>
    <source>
        <strain evidence="2">DSM 107454</strain>
    </source>
</reference>
<evidence type="ECO:0000256" key="1">
    <source>
        <dbReference type="SAM" id="Phobius"/>
    </source>
</evidence>
<dbReference type="InterPro" id="IPR010540">
    <property type="entry name" value="CmpB_TMEM229"/>
</dbReference>
<keyword evidence="3" id="KW-1185">Reference proteome</keyword>
<keyword evidence="1" id="KW-0812">Transmembrane</keyword>
<keyword evidence="1" id="KW-1133">Transmembrane helix</keyword>
<feature type="transmembrane region" description="Helical" evidence="1">
    <location>
        <begin position="12"/>
        <end position="32"/>
    </location>
</feature>
<organism evidence="2 3">
    <name type="scientific">Ructibacterium gallinarum</name>
    <dbReference type="NCBI Taxonomy" id="2779355"/>
    <lineage>
        <taxon>Bacteria</taxon>
        <taxon>Bacillati</taxon>
        <taxon>Bacillota</taxon>
        <taxon>Clostridia</taxon>
        <taxon>Eubacteriales</taxon>
        <taxon>Oscillospiraceae</taxon>
        <taxon>Ructibacterium</taxon>
    </lineage>
</organism>
<dbReference type="AlphaFoldDB" id="A0A9D5RAS0"/>
<feature type="transmembrane region" description="Helical" evidence="1">
    <location>
        <begin position="44"/>
        <end position="66"/>
    </location>
</feature>
<comment type="caution">
    <text evidence="2">The sequence shown here is derived from an EMBL/GenBank/DDBJ whole genome shotgun (WGS) entry which is preliminary data.</text>
</comment>
<proteinExistence type="predicted"/>
<feature type="transmembrane region" description="Helical" evidence="1">
    <location>
        <begin position="72"/>
        <end position="92"/>
    </location>
</feature>
<feature type="transmembrane region" description="Helical" evidence="1">
    <location>
        <begin position="140"/>
        <end position="169"/>
    </location>
</feature>
<keyword evidence="1" id="KW-0472">Membrane</keyword>
<feature type="transmembrane region" description="Helical" evidence="1">
    <location>
        <begin position="113"/>
        <end position="134"/>
    </location>
</feature>
<protein>
    <submittedName>
        <fullName evidence="2">ABC transporter permease</fullName>
    </submittedName>
</protein>
<accession>A0A9D5RAS0</accession>
<evidence type="ECO:0000313" key="3">
    <source>
        <dbReference type="Proteomes" id="UP000806542"/>
    </source>
</evidence>
<dbReference type="Proteomes" id="UP000806542">
    <property type="component" value="Unassembled WGS sequence"/>
</dbReference>